<dbReference type="NCBIfam" id="TIGR00377">
    <property type="entry name" value="ant_ant_sig"/>
    <property type="match status" value="1"/>
</dbReference>
<dbReference type="GO" id="GO:0043856">
    <property type="term" value="F:anti-sigma factor antagonist activity"/>
    <property type="evidence" value="ECO:0007669"/>
    <property type="project" value="InterPro"/>
</dbReference>
<dbReference type="EMBL" id="JACHID010000001">
    <property type="protein sequence ID" value="MBB5021007.1"/>
    <property type="molecule type" value="Genomic_DNA"/>
</dbReference>
<dbReference type="InterPro" id="IPR036513">
    <property type="entry name" value="STAS_dom_sf"/>
</dbReference>
<dbReference type="PROSITE" id="PS50801">
    <property type="entry name" value="STAS"/>
    <property type="match status" value="1"/>
</dbReference>
<dbReference type="PANTHER" id="PTHR33495">
    <property type="entry name" value="ANTI-SIGMA FACTOR ANTAGONIST TM_1081-RELATED-RELATED"/>
    <property type="match status" value="1"/>
</dbReference>
<evidence type="ECO:0000313" key="5">
    <source>
        <dbReference type="Proteomes" id="UP000528322"/>
    </source>
</evidence>
<dbReference type="Proteomes" id="UP000528322">
    <property type="component" value="Unassembled WGS sequence"/>
</dbReference>
<dbReference type="CDD" id="cd07043">
    <property type="entry name" value="STAS_anti-anti-sigma_factors"/>
    <property type="match status" value="1"/>
</dbReference>
<dbReference type="PANTHER" id="PTHR33495:SF2">
    <property type="entry name" value="ANTI-SIGMA FACTOR ANTAGONIST TM_1081-RELATED"/>
    <property type="match status" value="1"/>
</dbReference>
<reference evidence="4 5" key="1">
    <citation type="submission" date="2020-08" db="EMBL/GenBank/DDBJ databases">
        <title>Genomic Encyclopedia of Type Strains, Phase IV (KMG-IV): sequencing the most valuable type-strain genomes for metagenomic binning, comparative biology and taxonomic classification.</title>
        <authorList>
            <person name="Goeker M."/>
        </authorList>
    </citation>
    <scope>NUCLEOTIDE SEQUENCE [LARGE SCALE GENOMIC DNA]</scope>
    <source>
        <strain evidence="4 5">DSM 22071</strain>
    </source>
</reference>
<evidence type="ECO:0000256" key="2">
    <source>
        <dbReference type="RuleBase" id="RU003749"/>
    </source>
</evidence>
<gene>
    <name evidence="4" type="ORF">HNR37_000310</name>
</gene>
<evidence type="ECO:0000256" key="1">
    <source>
        <dbReference type="ARBA" id="ARBA00009013"/>
    </source>
</evidence>
<comment type="caution">
    <text evidence="4">The sequence shown here is derived from an EMBL/GenBank/DDBJ whole genome shotgun (WGS) entry which is preliminary data.</text>
</comment>
<evidence type="ECO:0000313" key="4">
    <source>
        <dbReference type="EMBL" id="MBB5021007.1"/>
    </source>
</evidence>
<accession>A0A7W7Y2S0</accession>
<dbReference type="SUPFAM" id="SSF52091">
    <property type="entry name" value="SpoIIaa-like"/>
    <property type="match status" value="1"/>
</dbReference>
<proteinExistence type="inferred from homology"/>
<dbReference type="Pfam" id="PF01740">
    <property type="entry name" value="STAS"/>
    <property type="match status" value="1"/>
</dbReference>
<protein>
    <recommendedName>
        <fullName evidence="2">Anti-sigma factor antagonist</fullName>
    </recommendedName>
</protein>
<dbReference type="InterPro" id="IPR002645">
    <property type="entry name" value="STAS_dom"/>
</dbReference>
<evidence type="ECO:0000259" key="3">
    <source>
        <dbReference type="PROSITE" id="PS50801"/>
    </source>
</evidence>
<dbReference type="AlphaFoldDB" id="A0A7W7Y2S0"/>
<dbReference type="RefSeq" id="WP_183728819.1">
    <property type="nucleotide sequence ID" value="NZ_JACHID010000001.1"/>
</dbReference>
<name>A0A7W7Y2S0_9BACT</name>
<sequence length="120" mass="13275">MAFKQEMKGDVVLISIEDERLDAHNSNELKEHIQTQLENSVTHIVVDLSQVRFLDSSGLGALVTGFKNARSSDGDLKLTGIAAQVESILKLTRLYRVFPIYNNIDEAIAGFDQKEPGDGE</sequence>
<feature type="domain" description="STAS" evidence="3">
    <location>
        <begin position="21"/>
        <end position="111"/>
    </location>
</feature>
<dbReference type="Gene3D" id="3.30.750.24">
    <property type="entry name" value="STAS domain"/>
    <property type="match status" value="1"/>
</dbReference>
<organism evidence="4 5">
    <name type="scientific">Desulfurispira natronophila</name>
    <dbReference type="NCBI Taxonomy" id="682562"/>
    <lineage>
        <taxon>Bacteria</taxon>
        <taxon>Pseudomonadati</taxon>
        <taxon>Chrysiogenota</taxon>
        <taxon>Chrysiogenia</taxon>
        <taxon>Chrysiogenales</taxon>
        <taxon>Chrysiogenaceae</taxon>
        <taxon>Desulfurispira</taxon>
    </lineage>
</organism>
<keyword evidence="5" id="KW-1185">Reference proteome</keyword>
<dbReference type="InterPro" id="IPR003658">
    <property type="entry name" value="Anti-sigma_ant"/>
</dbReference>
<comment type="similarity">
    <text evidence="1 2">Belongs to the anti-sigma-factor antagonist family.</text>
</comment>